<gene>
    <name evidence="1" type="ORF">AZ78_2397</name>
</gene>
<dbReference type="Proteomes" id="UP000023435">
    <property type="component" value="Unassembled WGS sequence"/>
</dbReference>
<reference evidence="1 2" key="1">
    <citation type="journal article" date="2014" name="Genome Announc.">
        <title>Draft Genome Sequence of Lysobacter capsici AZ78, a Bacterium Antagonistic to Plant-Pathogenic Oomycetes.</title>
        <authorList>
            <person name="Puopolo G."/>
            <person name="Sonego P."/>
            <person name="Engelen K."/>
            <person name="Pertot I."/>
        </authorList>
    </citation>
    <scope>NUCLEOTIDE SEQUENCE [LARGE SCALE GENOMIC DNA]</scope>
    <source>
        <strain evidence="1 2">AZ78</strain>
    </source>
</reference>
<evidence type="ECO:0000313" key="2">
    <source>
        <dbReference type="Proteomes" id="UP000023435"/>
    </source>
</evidence>
<name>A0A108U956_9GAMM</name>
<dbReference type="EMBL" id="JAJA02000001">
    <property type="protein sequence ID" value="KWS04847.1"/>
    <property type="molecule type" value="Genomic_DNA"/>
</dbReference>
<evidence type="ECO:0000313" key="1">
    <source>
        <dbReference type="EMBL" id="KWS04847.1"/>
    </source>
</evidence>
<sequence>MMSGRRYFGDDGGPIAIQIHDGQGRWSIVQSMRGWRE</sequence>
<organism evidence="1 2">
    <name type="scientific">Lysobacter capsici AZ78</name>
    <dbReference type="NCBI Taxonomy" id="1444315"/>
    <lineage>
        <taxon>Bacteria</taxon>
        <taxon>Pseudomonadati</taxon>
        <taxon>Pseudomonadota</taxon>
        <taxon>Gammaproteobacteria</taxon>
        <taxon>Lysobacterales</taxon>
        <taxon>Lysobacteraceae</taxon>
        <taxon>Lysobacter</taxon>
    </lineage>
</organism>
<proteinExistence type="predicted"/>
<protein>
    <submittedName>
        <fullName evidence="1">Uncharacterized protein</fullName>
    </submittedName>
</protein>
<dbReference type="AlphaFoldDB" id="A0A108U956"/>
<keyword evidence="2" id="KW-1185">Reference proteome</keyword>
<accession>A0A108U956</accession>
<comment type="caution">
    <text evidence="1">The sequence shown here is derived from an EMBL/GenBank/DDBJ whole genome shotgun (WGS) entry which is preliminary data.</text>
</comment>